<accession>A0ABS1J219</accession>
<evidence type="ECO:0000313" key="2">
    <source>
        <dbReference type="EMBL" id="MBK5898196.1"/>
    </source>
</evidence>
<dbReference type="RefSeq" id="WP_208429629.1">
    <property type="nucleotide sequence ID" value="NZ_JAEPRJ010000001.1"/>
</dbReference>
<reference evidence="2 3" key="1">
    <citation type="submission" date="2021-01" db="EMBL/GenBank/DDBJ databases">
        <title>Isolation and description of Catonella massiliensis sp. nov., a novel Catonella species, isolated from a stable periodontitis subject.</title>
        <authorList>
            <person name="Antezack A."/>
            <person name="Boxberger M."/>
            <person name="La Scola B."/>
            <person name="Monnet-Corti V."/>
        </authorList>
    </citation>
    <scope>NUCLEOTIDE SEQUENCE [LARGE SCALE GENOMIC DNA]</scope>
    <source>
        <strain evidence="2 3">Marseille-Q4567</strain>
    </source>
</reference>
<gene>
    <name evidence="2" type="ORF">JJN12_10475</name>
</gene>
<keyword evidence="3" id="KW-1185">Reference proteome</keyword>
<dbReference type="EMBL" id="JAEPRJ010000001">
    <property type="protein sequence ID" value="MBK5898196.1"/>
    <property type="molecule type" value="Genomic_DNA"/>
</dbReference>
<evidence type="ECO:0000256" key="1">
    <source>
        <dbReference type="SAM" id="Phobius"/>
    </source>
</evidence>
<protein>
    <submittedName>
        <fullName evidence="2">Uncharacterized protein</fullName>
    </submittedName>
</protein>
<keyword evidence="1" id="KW-0812">Transmembrane</keyword>
<comment type="caution">
    <text evidence="2">The sequence shown here is derived from an EMBL/GenBank/DDBJ whole genome shotgun (WGS) entry which is preliminary data.</text>
</comment>
<dbReference type="Proteomes" id="UP000604730">
    <property type="component" value="Unassembled WGS sequence"/>
</dbReference>
<sequence>MKIYSTGTLGFLATITALVANIEISQNFNVDYPLIFWGGQLILCIIFIVMTSYSITHWDDKLSKSKWKLLRSIVACLLMYCIAYTGSKYAFVLIFAVGLTEIYFTRKKFGLVK</sequence>
<feature type="transmembrane region" description="Helical" evidence="1">
    <location>
        <begin position="34"/>
        <end position="55"/>
    </location>
</feature>
<evidence type="ECO:0000313" key="3">
    <source>
        <dbReference type="Proteomes" id="UP000604730"/>
    </source>
</evidence>
<organism evidence="2 3">
    <name type="scientific">Catonella massiliensis</name>
    <dbReference type="NCBI Taxonomy" id="2799636"/>
    <lineage>
        <taxon>Bacteria</taxon>
        <taxon>Bacillati</taxon>
        <taxon>Bacillota</taxon>
        <taxon>Clostridia</taxon>
        <taxon>Lachnospirales</taxon>
        <taxon>Lachnospiraceae</taxon>
        <taxon>Catonella</taxon>
    </lineage>
</organism>
<proteinExistence type="predicted"/>
<name>A0ABS1J219_9FIRM</name>
<keyword evidence="1" id="KW-0472">Membrane</keyword>
<keyword evidence="1" id="KW-1133">Transmembrane helix</keyword>